<dbReference type="InterPro" id="IPR046449">
    <property type="entry name" value="DEGP_PDZ_sf"/>
</dbReference>
<accession>A0ABW5E746</accession>
<feature type="domain" description="PDZ" evidence="5">
    <location>
        <begin position="213"/>
        <end position="285"/>
    </location>
</feature>
<keyword evidence="1" id="KW-0645">Protease</keyword>
<keyword evidence="4" id="KW-0732">Signal</keyword>
<keyword evidence="2" id="KW-0378">Hydrolase</keyword>
<dbReference type="InterPro" id="IPR036034">
    <property type="entry name" value="PDZ_sf"/>
</dbReference>
<protein>
    <submittedName>
        <fullName evidence="6">PDZ domain-containing protein</fullName>
    </submittedName>
</protein>
<keyword evidence="3" id="KW-0720">Serine protease</keyword>
<gene>
    <name evidence="6" type="ORF">ACFSQZ_09795</name>
</gene>
<dbReference type="Gene3D" id="2.30.42.10">
    <property type="match status" value="1"/>
</dbReference>
<organism evidence="6 7">
    <name type="scientific">Rubritalea spongiae</name>
    <dbReference type="NCBI Taxonomy" id="430797"/>
    <lineage>
        <taxon>Bacteria</taxon>
        <taxon>Pseudomonadati</taxon>
        <taxon>Verrucomicrobiota</taxon>
        <taxon>Verrucomicrobiia</taxon>
        <taxon>Verrucomicrobiales</taxon>
        <taxon>Rubritaleaceae</taxon>
        <taxon>Rubritalea</taxon>
    </lineage>
</organism>
<dbReference type="PROSITE" id="PS50106">
    <property type="entry name" value="PDZ"/>
    <property type="match status" value="1"/>
</dbReference>
<comment type="caution">
    <text evidence="6">The sequence shown here is derived from an EMBL/GenBank/DDBJ whole genome shotgun (WGS) entry which is preliminary data.</text>
</comment>
<sequence>MKLFLTIAVAATTTFSLIAAEVSDSVVRISSTIQSYNPSQPWDKNAPGKRRALAAVLSNKQVLTTAEMVANANFIQLETTNGESQIPAGVVAVDYEANLALLEATTELGKATLAEIPGLELAQPAHLGDSVEIIQVQENGMPLITEGKIQGAKVISSFVPGHFFLTYIVKASMQSAANSFTIPVAKDGKLIGVLTSYSSKDQLTDIIAPEIIAAFLKDAADGDYAGFPTLGIATTRTTDVHFRDWLKLPTSMGGLYITRILRNSAAEEAGLKKGDVLISIDNKPLDRRGYYQANGYGQLYWSHLIRGSHPVGSTIKLGILRDGEELEIEAKLKRSPEGLIPSHTYDKEPRYLVKGGLVFQELTKSYLEAFGDDWVTRAPLNLLDALNHPEDYEEGRKRLVFISAAIPTPATLGYESLRSVIVEEVNDTPIEDIPSLVAAFEKVPENGIHTLKIDEKPETIYIDAKTSDDVDQQLLLRGLPSLSRDSE</sequence>
<dbReference type="Proteomes" id="UP001597297">
    <property type="component" value="Unassembled WGS sequence"/>
</dbReference>
<evidence type="ECO:0000313" key="6">
    <source>
        <dbReference type="EMBL" id="MFD2276760.1"/>
    </source>
</evidence>
<dbReference type="Pfam" id="PF17815">
    <property type="entry name" value="PDZ_3"/>
    <property type="match status" value="1"/>
</dbReference>
<dbReference type="SMART" id="SM00228">
    <property type="entry name" value="PDZ"/>
    <property type="match status" value="1"/>
</dbReference>
<evidence type="ECO:0000259" key="5">
    <source>
        <dbReference type="PROSITE" id="PS50106"/>
    </source>
</evidence>
<dbReference type="RefSeq" id="WP_377095765.1">
    <property type="nucleotide sequence ID" value="NZ_JBHSJM010000001.1"/>
</dbReference>
<dbReference type="InterPro" id="IPR041517">
    <property type="entry name" value="DEGP_PDZ"/>
</dbReference>
<proteinExistence type="predicted"/>
<dbReference type="InterPro" id="IPR001478">
    <property type="entry name" value="PDZ"/>
</dbReference>
<dbReference type="Gene3D" id="3.20.190.20">
    <property type="match status" value="1"/>
</dbReference>
<evidence type="ECO:0000256" key="1">
    <source>
        <dbReference type="ARBA" id="ARBA00022670"/>
    </source>
</evidence>
<keyword evidence="7" id="KW-1185">Reference proteome</keyword>
<feature type="signal peptide" evidence="4">
    <location>
        <begin position="1"/>
        <end position="19"/>
    </location>
</feature>
<dbReference type="EMBL" id="JBHUJC010000027">
    <property type="protein sequence ID" value="MFD2276760.1"/>
    <property type="molecule type" value="Genomic_DNA"/>
</dbReference>
<feature type="chain" id="PRO_5046519453" evidence="4">
    <location>
        <begin position="20"/>
        <end position="487"/>
    </location>
</feature>
<dbReference type="InterPro" id="IPR009003">
    <property type="entry name" value="Peptidase_S1_PA"/>
</dbReference>
<dbReference type="InterPro" id="IPR043504">
    <property type="entry name" value="Peptidase_S1_PA_chymotrypsin"/>
</dbReference>
<evidence type="ECO:0000256" key="3">
    <source>
        <dbReference type="ARBA" id="ARBA00022825"/>
    </source>
</evidence>
<dbReference type="PRINTS" id="PR00834">
    <property type="entry name" value="PROTEASES2C"/>
</dbReference>
<dbReference type="Pfam" id="PF13180">
    <property type="entry name" value="PDZ_2"/>
    <property type="match status" value="1"/>
</dbReference>
<dbReference type="InterPro" id="IPR001940">
    <property type="entry name" value="Peptidase_S1C"/>
</dbReference>
<dbReference type="Gene3D" id="2.40.10.10">
    <property type="entry name" value="Trypsin-like serine proteases"/>
    <property type="match status" value="1"/>
</dbReference>
<evidence type="ECO:0000256" key="2">
    <source>
        <dbReference type="ARBA" id="ARBA00022801"/>
    </source>
</evidence>
<evidence type="ECO:0000313" key="7">
    <source>
        <dbReference type="Proteomes" id="UP001597297"/>
    </source>
</evidence>
<dbReference type="SUPFAM" id="SSF50156">
    <property type="entry name" value="PDZ domain-like"/>
    <property type="match status" value="1"/>
</dbReference>
<evidence type="ECO:0000256" key="4">
    <source>
        <dbReference type="SAM" id="SignalP"/>
    </source>
</evidence>
<dbReference type="PANTHER" id="PTHR45980">
    <property type="match status" value="1"/>
</dbReference>
<reference evidence="7" key="1">
    <citation type="journal article" date="2019" name="Int. J. Syst. Evol. Microbiol.">
        <title>The Global Catalogue of Microorganisms (GCM) 10K type strain sequencing project: providing services to taxonomists for standard genome sequencing and annotation.</title>
        <authorList>
            <consortium name="The Broad Institute Genomics Platform"/>
            <consortium name="The Broad Institute Genome Sequencing Center for Infectious Disease"/>
            <person name="Wu L."/>
            <person name="Ma J."/>
        </authorList>
    </citation>
    <scope>NUCLEOTIDE SEQUENCE [LARGE SCALE GENOMIC DNA]</scope>
    <source>
        <strain evidence="7">JCM 16545</strain>
    </source>
</reference>
<dbReference type="PANTHER" id="PTHR45980:SF9">
    <property type="entry name" value="PROTEASE DO-LIKE 10, MITOCHONDRIAL-RELATED"/>
    <property type="match status" value="1"/>
</dbReference>
<name>A0ABW5E746_9BACT</name>
<dbReference type="SUPFAM" id="SSF50494">
    <property type="entry name" value="Trypsin-like serine proteases"/>
    <property type="match status" value="1"/>
</dbReference>